<reference evidence="1 2" key="1">
    <citation type="submission" date="2023-03" db="EMBL/GenBank/DDBJ databases">
        <title>Genome insight into feeding habits of ladybird beetles.</title>
        <authorList>
            <person name="Li H.-S."/>
            <person name="Huang Y.-H."/>
            <person name="Pang H."/>
        </authorList>
    </citation>
    <scope>NUCLEOTIDE SEQUENCE [LARGE SCALE GENOMIC DNA]</scope>
    <source>
        <strain evidence="1">SYSU_2023b</strain>
        <tissue evidence="1">Whole body</tissue>
    </source>
</reference>
<protein>
    <submittedName>
        <fullName evidence="1">Uncharacterized protein</fullName>
    </submittedName>
</protein>
<dbReference type="Proteomes" id="UP001431783">
    <property type="component" value="Unassembled WGS sequence"/>
</dbReference>
<keyword evidence="2" id="KW-1185">Reference proteome</keyword>
<evidence type="ECO:0000313" key="2">
    <source>
        <dbReference type="Proteomes" id="UP001431783"/>
    </source>
</evidence>
<dbReference type="EMBL" id="JARQZJ010000061">
    <property type="protein sequence ID" value="KAK9878972.1"/>
    <property type="molecule type" value="Genomic_DNA"/>
</dbReference>
<feature type="non-terminal residue" evidence="1">
    <location>
        <position position="1"/>
    </location>
</feature>
<feature type="non-terminal residue" evidence="1">
    <location>
        <position position="114"/>
    </location>
</feature>
<organism evidence="1 2">
    <name type="scientific">Henosepilachna vigintioctopunctata</name>
    <dbReference type="NCBI Taxonomy" id="420089"/>
    <lineage>
        <taxon>Eukaryota</taxon>
        <taxon>Metazoa</taxon>
        <taxon>Ecdysozoa</taxon>
        <taxon>Arthropoda</taxon>
        <taxon>Hexapoda</taxon>
        <taxon>Insecta</taxon>
        <taxon>Pterygota</taxon>
        <taxon>Neoptera</taxon>
        <taxon>Endopterygota</taxon>
        <taxon>Coleoptera</taxon>
        <taxon>Polyphaga</taxon>
        <taxon>Cucujiformia</taxon>
        <taxon>Coccinelloidea</taxon>
        <taxon>Coccinellidae</taxon>
        <taxon>Epilachninae</taxon>
        <taxon>Epilachnini</taxon>
        <taxon>Henosepilachna</taxon>
    </lineage>
</organism>
<dbReference type="AlphaFoldDB" id="A0AAW1UFN7"/>
<proteinExistence type="predicted"/>
<sequence length="114" mass="13351">FPAMLVFEEMTLHTTLQGKHQKVALYMRCVSSTDMKTFIRNQVWHLWQEIWAQSHNNLSEIEPLQLSPYFYMPLTRRETIKVHRLHKKMPRLPTGICGVGEVVLPCGAYQVLLI</sequence>
<comment type="caution">
    <text evidence="1">The sequence shown here is derived from an EMBL/GenBank/DDBJ whole genome shotgun (WGS) entry which is preliminary data.</text>
</comment>
<accession>A0AAW1UFN7</accession>
<name>A0AAW1UFN7_9CUCU</name>
<evidence type="ECO:0000313" key="1">
    <source>
        <dbReference type="EMBL" id="KAK9878972.1"/>
    </source>
</evidence>
<gene>
    <name evidence="1" type="ORF">WA026_003791</name>
</gene>